<dbReference type="Gene3D" id="3.30.450.150">
    <property type="entry name" value="Haem-degrading domain"/>
    <property type="match status" value="1"/>
</dbReference>
<evidence type="ECO:0000313" key="2">
    <source>
        <dbReference type="Proteomes" id="UP000238350"/>
    </source>
</evidence>
<dbReference type="SUPFAM" id="SSF143744">
    <property type="entry name" value="GlcG-like"/>
    <property type="match status" value="1"/>
</dbReference>
<name>A0A2T0FHJ4_9ASCO</name>
<dbReference type="RefSeq" id="XP_024664400.1">
    <property type="nucleotide sequence ID" value="XM_024808632.1"/>
</dbReference>
<dbReference type="GeneID" id="36515823"/>
<dbReference type="InterPro" id="IPR005624">
    <property type="entry name" value="PduO/GlcC-like"/>
</dbReference>
<dbReference type="InterPro" id="IPR010371">
    <property type="entry name" value="YBR137W-like"/>
</dbReference>
<proteinExistence type="predicted"/>
<dbReference type="PIRSF" id="PIRSF008757">
    <property type="entry name" value="UCP008757"/>
    <property type="match status" value="1"/>
</dbReference>
<dbReference type="PANTHER" id="PTHR28255:SF1">
    <property type="entry name" value="UPF0303 PROTEIN YBR137W"/>
    <property type="match status" value="1"/>
</dbReference>
<dbReference type="PANTHER" id="PTHR28255">
    <property type="match status" value="1"/>
</dbReference>
<dbReference type="Proteomes" id="UP000238350">
    <property type="component" value="Unassembled WGS sequence"/>
</dbReference>
<dbReference type="GO" id="GO:0006620">
    <property type="term" value="P:post-translational protein targeting to endoplasmic reticulum membrane"/>
    <property type="evidence" value="ECO:0007669"/>
    <property type="project" value="TreeGrafter"/>
</dbReference>
<comment type="caution">
    <text evidence="1">The sequence shown here is derived from an EMBL/GenBank/DDBJ whole genome shotgun (WGS) entry which is preliminary data.</text>
</comment>
<keyword evidence="2" id="KW-1185">Reference proteome</keyword>
<dbReference type="GO" id="GO:0072380">
    <property type="term" value="C:TRC complex"/>
    <property type="evidence" value="ECO:0007669"/>
    <property type="project" value="TreeGrafter"/>
</dbReference>
<dbReference type="AlphaFoldDB" id="A0A2T0FHJ4"/>
<organism evidence="1 2">
    <name type="scientific">Wickerhamiella sorbophila</name>
    <dbReference type="NCBI Taxonomy" id="45607"/>
    <lineage>
        <taxon>Eukaryota</taxon>
        <taxon>Fungi</taxon>
        <taxon>Dikarya</taxon>
        <taxon>Ascomycota</taxon>
        <taxon>Saccharomycotina</taxon>
        <taxon>Dipodascomycetes</taxon>
        <taxon>Dipodascales</taxon>
        <taxon>Trichomonascaceae</taxon>
        <taxon>Wickerhamiella</taxon>
    </lineage>
</organism>
<evidence type="ECO:0000313" key="1">
    <source>
        <dbReference type="EMBL" id="PRT54455.1"/>
    </source>
</evidence>
<sequence>MELTLAEIDQQEANTILQAFNSDIAFEIGCRLRTLALKEFDRPALLQIVSATGLVYFQASSRPGTIIDNQFWAERKRRTVLHFYRSTFYLGTKLRIEGRELYNTFKLPEDQYSLAGGGFPIRVRGTEGVQAVIVVSGLKQHEDHDLCYRALREYIESAEEAALSIKPSKEDSIEA</sequence>
<dbReference type="InterPro" id="IPR038084">
    <property type="entry name" value="PduO/GlcC-like_sf"/>
</dbReference>
<dbReference type="STRING" id="45607.A0A2T0FHJ4"/>
<gene>
    <name evidence="1" type="ORF">B9G98_02075</name>
</gene>
<accession>A0A2T0FHJ4</accession>
<dbReference type="OrthoDB" id="2209940at2759"/>
<protein>
    <submittedName>
        <fullName evidence="1">Uncharacterized protein</fullName>
    </submittedName>
</protein>
<dbReference type="EMBL" id="NDIQ01000021">
    <property type="protein sequence ID" value="PRT54455.1"/>
    <property type="molecule type" value="Genomic_DNA"/>
</dbReference>
<dbReference type="Pfam" id="PF03928">
    <property type="entry name" value="HbpS-like"/>
    <property type="match status" value="1"/>
</dbReference>
<reference evidence="1 2" key="1">
    <citation type="submission" date="2017-04" db="EMBL/GenBank/DDBJ databases">
        <title>Genome sequencing of [Candida] sorbophila.</title>
        <authorList>
            <person name="Ahn J.O."/>
        </authorList>
    </citation>
    <scope>NUCLEOTIDE SEQUENCE [LARGE SCALE GENOMIC DNA]</scope>
    <source>
        <strain evidence="1 2">DS02</strain>
    </source>
</reference>